<proteinExistence type="predicted"/>
<dbReference type="EMBL" id="CDRZ01000260">
    <property type="protein sequence ID" value="CEO89847.1"/>
    <property type="molecule type" value="Genomic_DNA"/>
</dbReference>
<organism evidence="1 2">
    <name type="scientific">Syntrophaceticus schinkii</name>
    <dbReference type="NCBI Taxonomy" id="499207"/>
    <lineage>
        <taxon>Bacteria</taxon>
        <taxon>Bacillati</taxon>
        <taxon>Bacillota</taxon>
        <taxon>Clostridia</taxon>
        <taxon>Thermoanaerobacterales</taxon>
        <taxon>Thermoanaerobacterales Family III. Incertae Sedis</taxon>
        <taxon>Syntrophaceticus</taxon>
    </lineage>
</organism>
<sequence length="56" mass="5999">MGAMFATLSGIDIIFGAGTLDSYLASSNEKLAIDGQMLGYMNRLQDGIKVNEETLI</sequence>
<keyword evidence="2" id="KW-1185">Reference proteome</keyword>
<protein>
    <submittedName>
        <fullName evidence="1">Uncharacterized protein</fullName>
    </submittedName>
</protein>
<dbReference type="Proteomes" id="UP000046155">
    <property type="component" value="Unassembled WGS sequence"/>
</dbReference>
<dbReference type="AlphaFoldDB" id="A0A0B7MQ81"/>
<dbReference type="OrthoDB" id="5418352at2"/>
<accession>A0A0B7MQ81</accession>
<name>A0A0B7MQ81_9FIRM</name>
<evidence type="ECO:0000313" key="2">
    <source>
        <dbReference type="Proteomes" id="UP000046155"/>
    </source>
</evidence>
<reference evidence="2" key="1">
    <citation type="submission" date="2015-01" db="EMBL/GenBank/DDBJ databases">
        <authorList>
            <person name="Manzoor Shahid"/>
            <person name="Zubair Saima"/>
        </authorList>
    </citation>
    <scope>NUCLEOTIDE SEQUENCE [LARGE SCALE GENOMIC DNA]</scope>
    <source>
        <strain evidence="2">Sp3</strain>
    </source>
</reference>
<dbReference type="Gene3D" id="3.20.20.480">
    <property type="entry name" value="Trimethylamine methyltransferase-like"/>
    <property type="match status" value="1"/>
</dbReference>
<dbReference type="InterPro" id="IPR038601">
    <property type="entry name" value="MttB-like_sf"/>
</dbReference>
<evidence type="ECO:0000313" key="1">
    <source>
        <dbReference type="EMBL" id="CEO89847.1"/>
    </source>
</evidence>
<gene>
    <name evidence="1" type="ORF">SSCH_610016</name>
</gene>